<keyword evidence="1" id="KW-0472">Membrane</keyword>
<protein>
    <submittedName>
        <fullName evidence="2">Protein TraX</fullName>
    </submittedName>
</protein>
<feature type="transmembrane region" description="Helical" evidence="1">
    <location>
        <begin position="47"/>
        <end position="64"/>
    </location>
</feature>
<dbReference type="Pfam" id="PF05857">
    <property type="entry name" value="TraX"/>
    <property type="match status" value="1"/>
</dbReference>
<dbReference type="EMBL" id="AWVJ01000099">
    <property type="protein sequence ID" value="ERK46757.1"/>
    <property type="molecule type" value="Genomic_DNA"/>
</dbReference>
<keyword evidence="3" id="KW-1185">Reference proteome</keyword>
<comment type="caution">
    <text evidence="2">The sequence shown here is derived from an EMBL/GenBank/DDBJ whole genome shotgun (WGS) entry which is preliminary data.</text>
</comment>
<dbReference type="InterPro" id="IPR008875">
    <property type="entry name" value="TraX"/>
</dbReference>
<sequence>MRITESEEDVFMNKKYKCINSFILKMIAIITMVIDHVGAVLFPMNMMFRYIGRISFPLFVFLLVEGSIHTRKIRKYELRMFLFALISEIPFDLAFSNEIVNIHSQNVFWTLGIGLVMLDLIQNGAFYIKQHRSDLIQEAWIESQPIPIIWQFIVVAVCSCVAQVLQTDYGAGGILLIYLVWMTHENVPAQAVSFAVIAILFFGVVELPGVIAFLPILLYNGKKGPSAKYIFYAFYPVHLFLLHLIQVSTFFIVR</sequence>
<dbReference type="AlphaFoldDB" id="U2R7S6"/>
<proteinExistence type="predicted"/>
<dbReference type="PATRIC" id="fig|1256908.3.peg.1499"/>
<gene>
    <name evidence="2" type="ORF">HMPREF0373_01617</name>
</gene>
<accession>U2R7S6</accession>
<dbReference type="Proteomes" id="UP000016608">
    <property type="component" value="Unassembled WGS sequence"/>
</dbReference>
<feature type="transmembrane region" description="Helical" evidence="1">
    <location>
        <begin position="107"/>
        <end position="128"/>
    </location>
</feature>
<feature type="transmembrane region" description="Helical" evidence="1">
    <location>
        <begin position="22"/>
        <end position="41"/>
    </location>
</feature>
<organism evidence="2 3">
    <name type="scientific">Eubacterium ramulus ATCC 29099</name>
    <dbReference type="NCBI Taxonomy" id="1256908"/>
    <lineage>
        <taxon>Bacteria</taxon>
        <taxon>Bacillati</taxon>
        <taxon>Bacillota</taxon>
        <taxon>Clostridia</taxon>
        <taxon>Eubacteriales</taxon>
        <taxon>Eubacteriaceae</taxon>
        <taxon>Eubacterium</taxon>
    </lineage>
</organism>
<evidence type="ECO:0000313" key="3">
    <source>
        <dbReference type="Proteomes" id="UP000016608"/>
    </source>
</evidence>
<dbReference type="eggNOG" id="ENOG5031QMC">
    <property type="taxonomic scope" value="Bacteria"/>
</dbReference>
<keyword evidence="1" id="KW-1133">Transmembrane helix</keyword>
<evidence type="ECO:0000313" key="2">
    <source>
        <dbReference type="EMBL" id="ERK46757.1"/>
    </source>
</evidence>
<name>U2R7S6_EUBRA</name>
<keyword evidence="1" id="KW-0812">Transmembrane</keyword>
<feature type="transmembrane region" description="Helical" evidence="1">
    <location>
        <begin position="148"/>
        <end position="181"/>
    </location>
</feature>
<reference evidence="2 3" key="1">
    <citation type="submission" date="2013-06" db="EMBL/GenBank/DDBJ databases">
        <authorList>
            <person name="Weinstock G."/>
            <person name="Sodergren E."/>
            <person name="Lobos E.A."/>
            <person name="Fulton L."/>
            <person name="Fulton R."/>
            <person name="Courtney L."/>
            <person name="Fronick C."/>
            <person name="O'Laughlin M."/>
            <person name="Godfrey J."/>
            <person name="Wilson R.M."/>
            <person name="Miner T."/>
            <person name="Farmer C."/>
            <person name="Delehaunty K."/>
            <person name="Cordes M."/>
            <person name="Minx P."/>
            <person name="Tomlinson C."/>
            <person name="Chen J."/>
            <person name="Wollam A."/>
            <person name="Pepin K.H."/>
            <person name="Bhonagiri V."/>
            <person name="Zhang X."/>
            <person name="Warren W."/>
            <person name="Mitreva M."/>
            <person name="Mardis E.R."/>
            <person name="Wilson R.K."/>
        </authorList>
    </citation>
    <scope>NUCLEOTIDE SEQUENCE [LARGE SCALE GENOMIC DNA]</scope>
    <source>
        <strain evidence="2 3">ATCC 29099</strain>
    </source>
</reference>
<feature type="transmembrane region" description="Helical" evidence="1">
    <location>
        <begin position="229"/>
        <end position="253"/>
    </location>
</feature>
<dbReference type="HOGENOM" id="CLU_074054_0_0_9"/>
<feature type="transmembrane region" description="Helical" evidence="1">
    <location>
        <begin position="193"/>
        <end position="217"/>
    </location>
</feature>
<evidence type="ECO:0000256" key="1">
    <source>
        <dbReference type="SAM" id="Phobius"/>
    </source>
</evidence>